<dbReference type="Proteomes" id="UP000324479">
    <property type="component" value="Unassembled WGS sequence"/>
</dbReference>
<evidence type="ECO:0000259" key="1">
    <source>
        <dbReference type="PROSITE" id="PS50206"/>
    </source>
</evidence>
<dbReference type="CDD" id="cd00158">
    <property type="entry name" value="RHOD"/>
    <property type="match status" value="1"/>
</dbReference>
<protein>
    <submittedName>
        <fullName evidence="2">Rhodanese-like domain-containing protein</fullName>
    </submittedName>
</protein>
<dbReference type="EMBL" id="VWOX01000014">
    <property type="protein sequence ID" value="KAA5540176.1"/>
    <property type="molecule type" value="Genomic_DNA"/>
</dbReference>
<evidence type="ECO:0000313" key="2">
    <source>
        <dbReference type="EMBL" id="KAA5540176.1"/>
    </source>
</evidence>
<organism evidence="2 3">
    <name type="scientific">Roseiconus nitratireducens</name>
    <dbReference type="NCBI Taxonomy" id="2605748"/>
    <lineage>
        <taxon>Bacteria</taxon>
        <taxon>Pseudomonadati</taxon>
        <taxon>Planctomycetota</taxon>
        <taxon>Planctomycetia</taxon>
        <taxon>Pirellulales</taxon>
        <taxon>Pirellulaceae</taxon>
        <taxon>Roseiconus</taxon>
    </lineage>
</organism>
<dbReference type="RefSeq" id="WP_150078640.1">
    <property type="nucleotide sequence ID" value="NZ_VWOX01000014.1"/>
</dbReference>
<dbReference type="InterPro" id="IPR036873">
    <property type="entry name" value="Rhodanese-like_dom_sf"/>
</dbReference>
<proteinExistence type="predicted"/>
<gene>
    <name evidence="2" type="ORF">FYK55_21270</name>
</gene>
<reference evidence="2 3" key="1">
    <citation type="submission" date="2019-08" db="EMBL/GenBank/DDBJ databases">
        <authorList>
            <person name="Dhanesh K."/>
            <person name="Kumar G."/>
            <person name="Sasikala C."/>
            <person name="Venkata Ramana C."/>
        </authorList>
    </citation>
    <scope>NUCLEOTIDE SEQUENCE [LARGE SCALE GENOMIC DNA]</scope>
    <source>
        <strain evidence="2 3">JC645</strain>
    </source>
</reference>
<dbReference type="Gene3D" id="3.40.250.10">
    <property type="entry name" value="Rhodanese-like domain"/>
    <property type="match status" value="1"/>
</dbReference>
<keyword evidence="3" id="KW-1185">Reference proteome</keyword>
<feature type="domain" description="Rhodanese" evidence="1">
    <location>
        <begin position="21"/>
        <end position="105"/>
    </location>
</feature>
<accession>A0A5M6CZ80</accession>
<name>A0A5M6CZ80_9BACT</name>
<dbReference type="InterPro" id="IPR001763">
    <property type="entry name" value="Rhodanese-like_dom"/>
</dbReference>
<dbReference type="SMART" id="SM00450">
    <property type="entry name" value="RHOD"/>
    <property type="match status" value="1"/>
</dbReference>
<dbReference type="SUPFAM" id="SSF52821">
    <property type="entry name" value="Rhodanese/Cell cycle control phosphatase"/>
    <property type="match status" value="1"/>
</dbReference>
<dbReference type="PROSITE" id="PS50206">
    <property type="entry name" value="RHODANESE_3"/>
    <property type="match status" value="1"/>
</dbReference>
<sequence length="131" mass="14414">MQHANEDANANGVSVSNDRGGTAPVVLVDVRTEAEWSVSKIPGSITEPEYCARKDDFRHRVVVPYCTIGGRSHLYTRRLIAQGIDARNYTESVVGWCQAGEPLVDATGQPTKRVHVYHRVFTVPGDYVSVS</sequence>
<evidence type="ECO:0000313" key="3">
    <source>
        <dbReference type="Proteomes" id="UP000324479"/>
    </source>
</evidence>
<dbReference type="Pfam" id="PF00581">
    <property type="entry name" value="Rhodanese"/>
    <property type="match status" value="1"/>
</dbReference>
<comment type="caution">
    <text evidence="2">The sequence shown here is derived from an EMBL/GenBank/DDBJ whole genome shotgun (WGS) entry which is preliminary data.</text>
</comment>
<dbReference type="AlphaFoldDB" id="A0A5M6CZ80"/>